<feature type="non-terminal residue" evidence="1">
    <location>
        <position position="1"/>
    </location>
</feature>
<name>A0ABU7B7L6_9TELE</name>
<comment type="caution">
    <text evidence="1">The sequence shown here is derived from an EMBL/GenBank/DDBJ whole genome shotgun (WGS) entry which is preliminary data.</text>
</comment>
<evidence type="ECO:0000313" key="1">
    <source>
        <dbReference type="EMBL" id="MED6246378.1"/>
    </source>
</evidence>
<organism evidence="1 2">
    <name type="scientific">Ataeniobius toweri</name>
    <dbReference type="NCBI Taxonomy" id="208326"/>
    <lineage>
        <taxon>Eukaryota</taxon>
        <taxon>Metazoa</taxon>
        <taxon>Chordata</taxon>
        <taxon>Craniata</taxon>
        <taxon>Vertebrata</taxon>
        <taxon>Euteleostomi</taxon>
        <taxon>Actinopterygii</taxon>
        <taxon>Neopterygii</taxon>
        <taxon>Teleostei</taxon>
        <taxon>Neoteleostei</taxon>
        <taxon>Acanthomorphata</taxon>
        <taxon>Ovalentaria</taxon>
        <taxon>Atherinomorphae</taxon>
        <taxon>Cyprinodontiformes</taxon>
        <taxon>Goodeidae</taxon>
        <taxon>Ataeniobius</taxon>
    </lineage>
</organism>
<keyword evidence="2" id="KW-1185">Reference proteome</keyword>
<reference evidence="1 2" key="1">
    <citation type="submission" date="2021-07" db="EMBL/GenBank/DDBJ databases">
        <authorList>
            <person name="Palmer J.M."/>
        </authorList>
    </citation>
    <scope>NUCLEOTIDE SEQUENCE [LARGE SCALE GENOMIC DNA]</scope>
    <source>
        <strain evidence="1 2">AT_MEX2019</strain>
        <tissue evidence="1">Muscle</tissue>
    </source>
</reference>
<dbReference type="Proteomes" id="UP001345963">
    <property type="component" value="Unassembled WGS sequence"/>
</dbReference>
<gene>
    <name evidence="1" type="primary">SPATA20_1</name>
    <name evidence="1" type="ORF">ATANTOWER_017034</name>
</gene>
<sequence length="116" mass="13083">QDGAEPSANSVSASNLLRLSHFTGRQEWLHKSQQLLAAFSDRLTRIPIALPEMVRALMAQHYTLRQIVICGQKDASDTASLQAAVNSCFLPFKLRDTEWWVCLNIKARRILSLLHP</sequence>
<dbReference type="PANTHER" id="PTHR42899">
    <property type="entry name" value="SPERMATOGENESIS-ASSOCIATED PROTEIN 20"/>
    <property type="match status" value="1"/>
</dbReference>
<dbReference type="EMBL" id="JAHUTI010042860">
    <property type="protein sequence ID" value="MED6246378.1"/>
    <property type="molecule type" value="Genomic_DNA"/>
</dbReference>
<evidence type="ECO:0000313" key="2">
    <source>
        <dbReference type="Proteomes" id="UP001345963"/>
    </source>
</evidence>
<accession>A0ABU7B7L6</accession>
<dbReference type="InterPro" id="IPR024705">
    <property type="entry name" value="Ssp411"/>
</dbReference>
<protein>
    <submittedName>
        <fullName evidence="1">Spermatogenesis-associated protein 20</fullName>
    </submittedName>
</protein>
<dbReference type="PANTHER" id="PTHR42899:SF1">
    <property type="entry name" value="SPERMATOGENESIS-ASSOCIATED PROTEIN 20"/>
    <property type="match status" value="1"/>
</dbReference>
<proteinExistence type="predicted"/>